<dbReference type="NCBIfam" id="TIGR01509">
    <property type="entry name" value="HAD-SF-IA-v3"/>
    <property type="match status" value="1"/>
</dbReference>
<dbReference type="Gene3D" id="3.40.50.1000">
    <property type="entry name" value="HAD superfamily/HAD-like"/>
    <property type="match status" value="1"/>
</dbReference>
<dbReference type="PANTHER" id="PTHR43611">
    <property type="entry name" value="ALPHA-D-GLUCOSE 1-PHOSPHATE PHOSPHATASE"/>
    <property type="match status" value="1"/>
</dbReference>
<dbReference type="InterPro" id="IPR006439">
    <property type="entry name" value="HAD-SF_hydro_IA"/>
</dbReference>
<dbReference type="EMBL" id="JANKHH010000001">
    <property type="protein sequence ID" value="MCR2832632.1"/>
    <property type="molecule type" value="Genomic_DNA"/>
</dbReference>
<dbReference type="Pfam" id="PF00702">
    <property type="entry name" value="Hydrolase"/>
    <property type="match status" value="1"/>
</dbReference>
<evidence type="ECO:0000313" key="2">
    <source>
        <dbReference type="Proteomes" id="UP001206067"/>
    </source>
</evidence>
<dbReference type="RefSeq" id="WP_257594392.1">
    <property type="nucleotide sequence ID" value="NZ_JANKHH010000001.1"/>
</dbReference>
<sequence length="205" mass="23000">MPHAGKINAVVFDVGRVIVQWDMRILFAKLFDDPAELDWFCAHVVTETWHGQHDAGRPIGEMVAERIRAFPEYRVAIEAYRDRWLETIPGVVPGVSDLIEALSARGVPLYAITNFGTDFWAQFRPTQPVLDHFRDIVVSGREALVKPGSAIFRLATQRFGHAPERMLFIDDSLANVEAAARLGWHTHHFRDAGALGAEFSARGLL</sequence>
<dbReference type="InterPro" id="IPR023198">
    <property type="entry name" value="PGP-like_dom2"/>
</dbReference>
<dbReference type="SUPFAM" id="SSF56784">
    <property type="entry name" value="HAD-like"/>
    <property type="match status" value="1"/>
</dbReference>
<name>A0ABT1XM28_9SPHN</name>
<dbReference type="InterPro" id="IPR036412">
    <property type="entry name" value="HAD-like_sf"/>
</dbReference>
<dbReference type="PRINTS" id="PR00413">
    <property type="entry name" value="HADHALOGNASE"/>
</dbReference>
<dbReference type="SFLD" id="SFLDS00003">
    <property type="entry name" value="Haloacid_Dehalogenase"/>
    <property type="match status" value="1"/>
</dbReference>
<dbReference type="InterPro" id="IPR023214">
    <property type="entry name" value="HAD_sf"/>
</dbReference>
<gene>
    <name evidence="1" type="ORF">NSO95_01620</name>
</gene>
<protein>
    <submittedName>
        <fullName evidence="1">HAD family phosphatase</fullName>
    </submittedName>
</protein>
<reference evidence="1 2" key="1">
    <citation type="submission" date="2022-08" db="EMBL/GenBank/DDBJ databases">
        <title>Polyphasic taxonomy analysis of Qipengyuania sp.RS5-5.</title>
        <authorList>
            <person name="Xamxidin M."/>
            <person name="Wu M."/>
        </authorList>
    </citation>
    <scope>NUCLEOTIDE SEQUENCE [LARGE SCALE GENOMIC DNA]</scope>
    <source>
        <strain evidence="1 2">RS5-5</strain>
    </source>
</reference>
<dbReference type="SFLD" id="SFLDG01129">
    <property type="entry name" value="C1.5:_HAD__Beta-PGM__Phosphata"/>
    <property type="match status" value="1"/>
</dbReference>
<dbReference type="Proteomes" id="UP001206067">
    <property type="component" value="Unassembled WGS sequence"/>
</dbReference>
<dbReference type="PANTHER" id="PTHR43611:SF3">
    <property type="entry name" value="FLAVIN MONONUCLEOTIDE HYDROLASE 1, CHLOROPLATIC"/>
    <property type="match status" value="1"/>
</dbReference>
<keyword evidence="2" id="KW-1185">Reference proteome</keyword>
<proteinExistence type="predicted"/>
<organism evidence="1 2">
    <name type="scientific">Parerythrobacter lacustris</name>
    <dbReference type="NCBI Taxonomy" id="2969984"/>
    <lineage>
        <taxon>Bacteria</taxon>
        <taxon>Pseudomonadati</taxon>
        <taxon>Pseudomonadota</taxon>
        <taxon>Alphaproteobacteria</taxon>
        <taxon>Sphingomonadales</taxon>
        <taxon>Erythrobacteraceae</taxon>
        <taxon>Parerythrobacter</taxon>
    </lineage>
</organism>
<dbReference type="CDD" id="cd02603">
    <property type="entry name" value="HAD_sEH-N_like"/>
    <property type="match status" value="1"/>
</dbReference>
<evidence type="ECO:0000313" key="1">
    <source>
        <dbReference type="EMBL" id="MCR2832632.1"/>
    </source>
</evidence>
<accession>A0ABT1XM28</accession>
<comment type="caution">
    <text evidence="1">The sequence shown here is derived from an EMBL/GenBank/DDBJ whole genome shotgun (WGS) entry which is preliminary data.</text>
</comment>
<dbReference type="Gene3D" id="1.10.150.240">
    <property type="entry name" value="Putative phosphatase, domain 2"/>
    <property type="match status" value="1"/>
</dbReference>